<feature type="chain" id="PRO_5042526195" description="Secreted protein" evidence="1">
    <location>
        <begin position="21"/>
        <end position="108"/>
    </location>
</feature>
<dbReference type="EMBL" id="JAUIQD010000002">
    <property type="protein sequence ID" value="KAK3359370.1"/>
    <property type="molecule type" value="Genomic_DNA"/>
</dbReference>
<feature type="signal peptide" evidence="1">
    <location>
        <begin position="1"/>
        <end position="20"/>
    </location>
</feature>
<keyword evidence="1" id="KW-0732">Signal</keyword>
<sequence length="108" mass="11741">MDAFMTLLTAWLLGRHQGQASTFSGYKGQISTALLLLQCKGCHISGSCQRTFDIWLNGVKFLGKGRAGHMGSSTCKVSSSCVKRHTRWGYPLINQAAKAHCLGIPKNV</sequence>
<dbReference type="AlphaFoldDB" id="A0AAJ0HQ46"/>
<evidence type="ECO:0000313" key="3">
    <source>
        <dbReference type="Proteomes" id="UP001275084"/>
    </source>
</evidence>
<gene>
    <name evidence="2" type="ORF">B0T25DRAFT_96048</name>
</gene>
<evidence type="ECO:0000313" key="2">
    <source>
        <dbReference type="EMBL" id="KAK3359370.1"/>
    </source>
</evidence>
<reference evidence="2" key="1">
    <citation type="journal article" date="2023" name="Mol. Phylogenet. Evol.">
        <title>Genome-scale phylogeny and comparative genomics of the fungal order Sordariales.</title>
        <authorList>
            <person name="Hensen N."/>
            <person name="Bonometti L."/>
            <person name="Westerberg I."/>
            <person name="Brannstrom I.O."/>
            <person name="Guillou S."/>
            <person name="Cros-Aarteil S."/>
            <person name="Calhoun S."/>
            <person name="Haridas S."/>
            <person name="Kuo A."/>
            <person name="Mondo S."/>
            <person name="Pangilinan J."/>
            <person name="Riley R."/>
            <person name="LaButti K."/>
            <person name="Andreopoulos B."/>
            <person name="Lipzen A."/>
            <person name="Chen C."/>
            <person name="Yan M."/>
            <person name="Daum C."/>
            <person name="Ng V."/>
            <person name="Clum A."/>
            <person name="Steindorff A."/>
            <person name="Ohm R.A."/>
            <person name="Martin F."/>
            <person name="Silar P."/>
            <person name="Natvig D.O."/>
            <person name="Lalanne C."/>
            <person name="Gautier V."/>
            <person name="Ament-Velasquez S.L."/>
            <person name="Kruys A."/>
            <person name="Hutchinson M.I."/>
            <person name="Powell A.J."/>
            <person name="Barry K."/>
            <person name="Miller A.N."/>
            <person name="Grigoriev I.V."/>
            <person name="Debuchy R."/>
            <person name="Gladieux P."/>
            <person name="Hiltunen Thoren M."/>
            <person name="Johannesson H."/>
        </authorList>
    </citation>
    <scope>NUCLEOTIDE SEQUENCE</scope>
    <source>
        <strain evidence="2">CBS 955.72</strain>
    </source>
</reference>
<protein>
    <recommendedName>
        <fullName evidence="4">Secreted protein</fullName>
    </recommendedName>
</protein>
<reference evidence="2" key="2">
    <citation type="submission" date="2023-06" db="EMBL/GenBank/DDBJ databases">
        <authorList>
            <consortium name="Lawrence Berkeley National Laboratory"/>
            <person name="Haridas S."/>
            <person name="Hensen N."/>
            <person name="Bonometti L."/>
            <person name="Westerberg I."/>
            <person name="Brannstrom I.O."/>
            <person name="Guillou S."/>
            <person name="Cros-Aarteil S."/>
            <person name="Calhoun S."/>
            <person name="Kuo A."/>
            <person name="Mondo S."/>
            <person name="Pangilinan J."/>
            <person name="Riley R."/>
            <person name="Labutti K."/>
            <person name="Andreopoulos B."/>
            <person name="Lipzen A."/>
            <person name="Chen C."/>
            <person name="Yanf M."/>
            <person name="Daum C."/>
            <person name="Ng V."/>
            <person name="Clum A."/>
            <person name="Steindorff A."/>
            <person name="Ohm R."/>
            <person name="Martin F."/>
            <person name="Silar P."/>
            <person name="Natvig D."/>
            <person name="Lalanne C."/>
            <person name="Gautier V."/>
            <person name="Ament-Velasquez S.L."/>
            <person name="Kruys A."/>
            <person name="Hutchinson M.I."/>
            <person name="Powell A.J."/>
            <person name="Barry K."/>
            <person name="Miller A.N."/>
            <person name="Grigoriev I.V."/>
            <person name="Debuchy R."/>
            <person name="Gladieux P."/>
            <person name="Thoren M.H."/>
            <person name="Johannesson H."/>
        </authorList>
    </citation>
    <scope>NUCLEOTIDE SEQUENCE</scope>
    <source>
        <strain evidence="2">CBS 955.72</strain>
    </source>
</reference>
<accession>A0AAJ0HQ46</accession>
<organism evidence="2 3">
    <name type="scientific">Lasiosphaeria hispida</name>
    <dbReference type="NCBI Taxonomy" id="260671"/>
    <lineage>
        <taxon>Eukaryota</taxon>
        <taxon>Fungi</taxon>
        <taxon>Dikarya</taxon>
        <taxon>Ascomycota</taxon>
        <taxon>Pezizomycotina</taxon>
        <taxon>Sordariomycetes</taxon>
        <taxon>Sordariomycetidae</taxon>
        <taxon>Sordariales</taxon>
        <taxon>Lasiosphaeriaceae</taxon>
        <taxon>Lasiosphaeria</taxon>
    </lineage>
</organism>
<evidence type="ECO:0000256" key="1">
    <source>
        <dbReference type="SAM" id="SignalP"/>
    </source>
</evidence>
<name>A0AAJ0HQ46_9PEZI</name>
<keyword evidence="3" id="KW-1185">Reference proteome</keyword>
<evidence type="ECO:0008006" key="4">
    <source>
        <dbReference type="Google" id="ProtNLM"/>
    </source>
</evidence>
<comment type="caution">
    <text evidence="2">The sequence shown here is derived from an EMBL/GenBank/DDBJ whole genome shotgun (WGS) entry which is preliminary data.</text>
</comment>
<dbReference type="Proteomes" id="UP001275084">
    <property type="component" value="Unassembled WGS sequence"/>
</dbReference>
<proteinExistence type="predicted"/>